<dbReference type="GO" id="GO:0070154">
    <property type="term" value="P:mitochondrial lysyl-tRNA aminoacylation"/>
    <property type="evidence" value="ECO:0007669"/>
    <property type="project" value="TreeGrafter"/>
</dbReference>
<evidence type="ECO:0000256" key="5">
    <source>
        <dbReference type="ARBA" id="ARBA00030563"/>
    </source>
</evidence>
<evidence type="ECO:0000256" key="4">
    <source>
        <dbReference type="ARBA" id="ARBA00023146"/>
    </source>
</evidence>
<proteinExistence type="predicted"/>
<evidence type="ECO:0000313" key="8">
    <source>
        <dbReference type="Proteomes" id="UP000182334"/>
    </source>
</evidence>
<dbReference type="PANTHER" id="PTHR42918:SF5">
    <property type="entry name" value="LYSINE--TRNA LIGASE, MITOCHONDRIAL"/>
    <property type="match status" value="1"/>
</dbReference>
<dbReference type="GO" id="GO:0004824">
    <property type="term" value="F:lysine-tRNA ligase activity"/>
    <property type="evidence" value="ECO:0007669"/>
    <property type="project" value="InterPro"/>
</dbReference>
<dbReference type="InterPro" id="IPR044136">
    <property type="entry name" value="Lys-tRNA-ligase_II_N"/>
</dbReference>
<evidence type="ECO:0000256" key="3">
    <source>
        <dbReference type="ARBA" id="ARBA00022840"/>
    </source>
</evidence>
<gene>
    <name evidence="7" type="ORF">SAMEA4029010_CIC11G00000000917</name>
</gene>
<dbReference type="GO" id="GO:0005739">
    <property type="term" value="C:mitochondrion"/>
    <property type="evidence" value="ECO:0007669"/>
    <property type="project" value="TreeGrafter"/>
</dbReference>
<keyword evidence="4" id="KW-0030">Aminoacyl-tRNA synthetase</keyword>
<dbReference type="InterPro" id="IPR018149">
    <property type="entry name" value="Lys-tRNA-synth_II_C"/>
</dbReference>
<keyword evidence="1" id="KW-0436">Ligase</keyword>
<dbReference type="OrthoDB" id="21243at2759"/>
<dbReference type="Gene3D" id="3.30.930.10">
    <property type="entry name" value="Bira Bifunctional Protein, Domain 2"/>
    <property type="match status" value="1"/>
</dbReference>
<dbReference type="InterPro" id="IPR004365">
    <property type="entry name" value="NA-bd_OB_tRNA"/>
</dbReference>
<dbReference type="AlphaFoldDB" id="A0A1L0G4T3"/>
<feature type="domain" description="Aminoacyl-transfer RNA synthetases class-II family profile" evidence="6">
    <location>
        <begin position="208"/>
        <end position="541"/>
    </location>
</feature>
<organism evidence="7 8">
    <name type="scientific">Sungouiella intermedia</name>
    <dbReference type="NCBI Taxonomy" id="45354"/>
    <lineage>
        <taxon>Eukaryota</taxon>
        <taxon>Fungi</taxon>
        <taxon>Dikarya</taxon>
        <taxon>Ascomycota</taxon>
        <taxon>Saccharomycotina</taxon>
        <taxon>Pichiomycetes</taxon>
        <taxon>Metschnikowiaceae</taxon>
        <taxon>Sungouiella</taxon>
    </lineage>
</organism>
<dbReference type="Pfam" id="PF00152">
    <property type="entry name" value="tRNA-synt_2"/>
    <property type="match status" value="1"/>
</dbReference>
<dbReference type="Proteomes" id="UP000182334">
    <property type="component" value="Chromosome III"/>
</dbReference>
<dbReference type="InterPro" id="IPR006195">
    <property type="entry name" value="aa-tRNA-synth_II"/>
</dbReference>
<dbReference type="PANTHER" id="PTHR42918">
    <property type="entry name" value="LYSYL-TRNA SYNTHETASE"/>
    <property type="match status" value="1"/>
</dbReference>
<keyword evidence="2" id="KW-0547">Nucleotide-binding</keyword>
<name>A0A1L0G4T3_9ASCO</name>
<reference evidence="7 8" key="1">
    <citation type="submission" date="2016-10" db="EMBL/GenBank/DDBJ databases">
        <authorList>
            <person name="de Groot N.N."/>
        </authorList>
    </citation>
    <scope>NUCLEOTIDE SEQUENCE [LARGE SCALE GENOMIC DNA]</scope>
    <source>
        <strain evidence="7 8">CBS 141442</strain>
    </source>
</reference>
<accession>A0A1L0G4T3</accession>
<dbReference type="InterPro" id="IPR045864">
    <property type="entry name" value="aa-tRNA-synth_II/BPL/LPL"/>
</dbReference>
<dbReference type="GO" id="GO:0000049">
    <property type="term" value="F:tRNA binding"/>
    <property type="evidence" value="ECO:0007669"/>
    <property type="project" value="TreeGrafter"/>
</dbReference>
<dbReference type="SUPFAM" id="SSF55681">
    <property type="entry name" value="Class II aaRS and biotin synthetases"/>
    <property type="match status" value="1"/>
</dbReference>
<dbReference type="EMBL" id="LT635758">
    <property type="protein sequence ID" value="SGZ51581.1"/>
    <property type="molecule type" value="Genomic_DNA"/>
</dbReference>
<dbReference type="PROSITE" id="PS50862">
    <property type="entry name" value="AA_TRNA_LIGASE_II"/>
    <property type="match status" value="1"/>
</dbReference>
<evidence type="ECO:0000313" key="7">
    <source>
        <dbReference type="EMBL" id="SGZ51581.1"/>
    </source>
</evidence>
<dbReference type="SUPFAM" id="SSF50249">
    <property type="entry name" value="Nucleic acid-binding proteins"/>
    <property type="match status" value="1"/>
</dbReference>
<dbReference type="GO" id="GO:0005524">
    <property type="term" value="F:ATP binding"/>
    <property type="evidence" value="ECO:0007669"/>
    <property type="project" value="UniProtKB-KW"/>
</dbReference>
<sequence length="545" mass="61863">MFWKALRQGPKWTSANAKNVLIRFNSTDEFNYLHRKELISRSPQSYYPTISSVRSSAPVLRIPDFVRSYGLIDFKKYENKRHSDLVQVEGRVKSIRRAGKAMYFIDIVQDETKLQLCASNKLLTGMSSEEFSKIHTFIRKGDHIVCVGHPSTTNVGELTVKAMEPIKVTSPCLNSVTLPDKMSDRKLINSHRVLNYLVDVDLKQKILVKSAVTGAIRDFLTSADFVEVQTPVIAGAGTGANAEPFITSLRALSDEKLLLRVAPELWLKKLVIGGFDKVFEIGMNFRNEGIDATHNPEFQTCEFYQSFTSLSQLMKITEDMFAFIYDVLDKKSDKLQILRPQIKKLKAFGAGDFPRYEFIPMMEEKTGCKMPNVLDTENLLEFYKQINLEPPSTKSPAALLDNLSGIFLESISEETPDVPIFIYNQPSVMSPLAKSSIVEYGERSFDVSLRFELFINGKEYVNSYEEENSPYAQAEKFALQQQTKAEFKDNEALIPDWFYVQQMEYGLPPTGGWGCGIDRLSMLFSGSERIEDVLTFGTLRDAIRQ</sequence>
<evidence type="ECO:0000256" key="1">
    <source>
        <dbReference type="ARBA" id="ARBA00022598"/>
    </source>
</evidence>
<dbReference type="Gene3D" id="2.40.50.140">
    <property type="entry name" value="Nucleic acid-binding proteins"/>
    <property type="match status" value="1"/>
</dbReference>
<dbReference type="Pfam" id="PF01336">
    <property type="entry name" value="tRNA_anti-codon"/>
    <property type="match status" value="1"/>
</dbReference>
<dbReference type="CDD" id="cd04322">
    <property type="entry name" value="LysRS_N"/>
    <property type="match status" value="1"/>
</dbReference>
<keyword evidence="3" id="KW-0067">ATP-binding</keyword>
<dbReference type="PRINTS" id="PR00982">
    <property type="entry name" value="TRNASYNTHLYS"/>
</dbReference>
<protein>
    <recommendedName>
        <fullName evidence="5">Lysyl-tRNA synthetase</fullName>
    </recommendedName>
</protein>
<dbReference type="STRING" id="45354.A0A1L0G4T3"/>
<dbReference type="InterPro" id="IPR004364">
    <property type="entry name" value="Aa-tRNA-synt_II"/>
</dbReference>
<dbReference type="InterPro" id="IPR012340">
    <property type="entry name" value="NA-bd_OB-fold"/>
</dbReference>
<evidence type="ECO:0000256" key="2">
    <source>
        <dbReference type="ARBA" id="ARBA00022741"/>
    </source>
</evidence>
<keyword evidence="8" id="KW-1185">Reference proteome</keyword>
<evidence type="ECO:0000259" key="6">
    <source>
        <dbReference type="PROSITE" id="PS50862"/>
    </source>
</evidence>